<dbReference type="Gene3D" id="1.10.760.10">
    <property type="entry name" value="Cytochrome c-like domain"/>
    <property type="match status" value="2"/>
</dbReference>
<gene>
    <name evidence="8" type="ordered locus">swp_4554</name>
</gene>
<dbReference type="PROSITE" id="PS51007">
    <property type="entry name" value="CYTC"/>
    <property type="match status" value="1"/>
</dbReference>
<dbReference type="SUPFAM" id="SSF46626">
    <property type="entry name" value="Cytochrome c"/>
    <property type="match status" value="2"/>
</dbReference>
<dbReference type="PANTHER" id="PTHR35008">
    <property type="entry name" value="BLL4482 PROTEIN-RELATED"/>
    <property type="match status" value="1"/>
</dbReference>
<evidence type="ECO:0000259" key="7">
    <source>
        <dbReference type="PROSITE" id="PS51007"/>
    </source>
</evidence>
<protein>
    <submittedName>
        <fullName evidence="8">Cytochrome c family protein</fullName>
    </submittedName>
</protein>
<evidence type="ECO:0000313" key="9">
    <source>
        <dbReference type="Proteomes" id="UP000000753"/>
    </source>
</evidence>
<dbReference type="InterPro" id="IPR051459">
    <property type="entry name" value="Cytochrome_c-type_DH"/>
</dbReference>
<evidence type="ECO:0000256" key="2">
    <source>
        <dbReference type="ARBA" id="ARBA00022723"/>
    </source>
</evidence>
<reference evidence="8 9" key="1">
    <citation type="journal article" date="2008" name="PLoS ONE">
        <title>Environmental adaptation: genomic analysis of the piezotolerant and psychrotolerant deep-sea iron reducing bacterium Shewanella piezotolerans WP3.</title>
        <authorList>
            <person name="Wang F."/>
            <person name="Wang J."/>
            <person name="Jian H."/>
            <person name="Zhang B."/>
            <person name="Li S."/>
            <person name="Wang F."/>
            <person name="Zeng X."/>
            <person name="Gao L."/>
            <person name="Bartlett D.H."/>
            <person name="Yu J."/>
            <person name="Hu S."/>
            <person name="Xiao X."/>
        </authorList>
    </citation>
    <scope>NUCLEOTIDE SEQUENCE [LARGE SCALE GENOMIC DNA]</scope>
    <source>
        <strain evidence="9">WP3 / JCM 13877</strain>
    </source>
</reference>
<evidence type="ECO:0000313" key="8">
    <source>
        <dbReference type="EMBL" id="ACJ31196.1"/>
    </source>
</evidence>
<organism evidence="8 9">
    <name type="scientific">Shewanella piezotolerans (strain WP3 / JCM 13877)</name>
    <dbReference type="NCBI Taxonomy" id="225849"/>
    <lineage>
        <taxon>Bacteria</taxon>
        <taxon>Pseudomonadati</taxon>
        <taxon>Pseudomonadota</taxon>
        <taxon>Gammaproteobacteria</taxon>
        <taxon>Alteromonadales</taxon>
        <taxon>Shewanellaceae</taxon>
        <taxon>Shewanella</taxon>
    </lineage>
</organism>
<name>B8CUK4_SHEPW</name>
<proteinExistence type="predicted"/>
<dbReference type="AlphaFoldDB" id="B8CUK4"/>
<dbReference type="PANTHER" id="PTHR35008:SF9">
    <property type="entry name" value="CYTOCHROME C DOMAIN-CONTAINING PROTEIN"/>
    <property type="match status" value="1"/>
</dbReference>
<sequence>MKSHHLSWLVISLSFNMGLSAVVQAEALPDKQVELNAKAKQEGQTYLTPAPLSAIPEGEFGDKVRLGYQLFVNSQQMRDAYVGNNLNCSNCHMDAGRRANAAPLWAAYFAYPAYRKKNDKVNSFEERLQGCFTYSMNGKPPGSASKELVALSAYSYWLGMSGLMLQAGVDGAVPELSDSELLKGGKRDEMPLPESIKNVMTLEQRASLPGKGYPKIAKPAQAYSPERGKKVYVAHCQSCHGDDGQGYETLGVYSLPPLWGPQSFNWGAGMHRVNTAAYFIYENMPFGKSYQLSNQDAWDVAAFINAQERPQDPRFKGDIKALKGQYHKHQGYYGSSINGHKELGSKAYPINPKRSD</sequence>
<dbReference type="HOGENOM" id="CLU_058582_1_0_6"/>
<keyword evidence="6" id="KW-0732">Signal</keyword>
<dbReference type="GO" id="GO:0046872">
    <property type="term" value="F:metal ion binding"/>
    <property type="evidence" value="ECO:0007669"/>
    <property type="project" value="UniProtKB-KW"/>
</dbReference>
<keyword evidence="2 4" id="KW-0479">Metal-binding</keyword>
<dbReference type="GO" id="GO:0020037">
    <property type="term" value="F:heme binding"/>
    <property type="evidence" value="ECO:0007669"/>
    <property type="project" value="InterPro"/>
</dbReference>
<accession>B8CUK4</accession>
<feature type="region of interest" description="Disordered" evidence="5">
    <location>
        <begin position="333"/>
        <end position="356"/>
    </location>
</feature>
<dbReference type="Proteomes" id="UP000000753">
    <property type="component" value="Chromosome"/>
</dbReference>
<evidence type="ECO:0000256" key="4">
    <source>
        <dbReference type="PROSITE-ProRule" id="PRU00433"/>
    </source>
</evidence>
<keyword evidence="1 4" id="KW-0349">Heme</keyword>
<evidence type="ECO:0000256" key="5">
    <source>
        <dbReference type="SAM" id="MobiDB-lite"/>
    </source>
</evidence>
<feature type="domain" description="Cytochrome c" evidence="7">
    <location>
        <begin position="223"/>
        <end position="308"/>
    </location>
</feature>
<dbReference type="RefSeq" id="WP_020914526.1">
    <property type="nucleotide sequence ID" value="NC_011566.1"/>
</dbReference>
<dbReference type="InterPro" id="IPR009056">
    <property type="entry name" value="Cyt_c-like_dom"/>
</dbReference>
<dbReference type="eggNOG" id="COG3258">
    <property type="taxonomic scope" value="Bacteria"/>
</dbReference>
<dbReference type="EMBL" id="CP000472">
    <property type="protein sequence ID" value="ACJ31196.1"/>
    <property type="molecule type" value="Genomic_DNA"/>
</dbReference>
<dbReference type="InterPro" id="IPR036909">
    <property type="entry name" value="Cyt_c-like_dom_sf"/>
</dbReference>
<dbReference type="Pfam" id="PF00034">
    <property type="entry name" value="Cytochrom_C"/>
    <property type="match status" value="1"/>
</dbReference>
<keyword evidence="3 4" id="KW-0408">Iron</keyword>
<dbReference type="GO" id="GO:0009055">
    <property type="term" value="F:electron transfer activity"/>
    <property type="evidence" value="ECO:0007669"/>
    <property type="project" value="InterPro"/>
</dbReference>
<evidence type="ECO:0000256" key="1">
    <source>
        <dbReference type="ARBA" id="ARBA00022617"/>
    </source>
</evidence>
<evidence type="ECO:0000256" key="6">
    <source>
        <dbReference type="SAM" id="SignalP"/>
    </source>
</evidence>
<dbReference type="Pfam" id="PF21342">
    <property type="entry name" value="SoxA-TsdA_cyt-c"/>
    <property type="match status" value="1"/>
</dbReference>
<keyword evidence="9" id="KW-1185">Reference proteome</keyword>
<dbReference type="OrthoDB" id="9779283at2"/>
<evidence type="ECO:0000256" key="3">
    <source>
        <dbReference type="ARBA" id="ARBA00023004"/>
    </source>
</evidence>
<dbReference type="KEGG" id="swp:swp_4554"/>
<feature type="signal peptide" evidence="6">
    <location>
        <begin position="1"/>
        <end position="25"/>
    </location>
</feature>
<dbReference type="STRING" id="225849.swp_4554"/>
<feature type="chain" id="PRO_5002867062" evidence="6">
    <location>
        <begin position="26"/>
        <end position="356"/>
    </location>
</feature>